<dbReference type="InterPro" id="IPR019339">
    <property type="entry name" value="CIR_N_dom"/>
</dbReference>
<dbReference type="RefSeq" id="XP_016893362.1">
    <property type="nucleotide sequence ID" value="XM_017037873.2"/>
</dbReference>
<dbReference type="PANTHER" id="PTHR22093:SF0">
    <property type="entry name" value="LEUKOCYTE RECEPTOR CLUSTER MEMBER 1"/>
    <property type="match status" value="1"/>
</dbReference>
<dbReference type="Ensembl" id="ENSCSET00000029975.1">
    <property type="protein sequence ID" value="ENSCSEP00000029574.1"/>
    <property type="gene ID" value="ENSCSEG00000018955.1"/>
</dbReference>
<dbReference type="InParanoid" id="A0A3P8WS32"/>
<dbReference type="Pfam" id="PF10197">
    <property type="entry name" value="Cir_N"/>
    <property type="match status" value="1"/>
</dbReference>
<organism evidence="3 4">
    <name type="scientific">Cynoglossus semilaevis</name>
    <name type="common">Tongue sole</name>
    <dbReference type="NCBI Taxonomy" id="244447"/>
    <lineage>
        <taxon>Eukaryota</taxon>
        <taxon>Metazoa</taxon>
        <taxon>Chordata</taxon>
        <taxon>Craniata</taxon>
        <taxon>Vertebrata</taxon>
        <taxon>Euteleostomi</taxon>
        <taxon>Actinopterygii</taxon>
        <taxon>Neopterygii</taxon>
        <taxon>Teleostei</taxon>
        <taxon>Neoteleostei</taxon>
        <taxon>Acanthomorphata</taxon>
        <taxon>Carangaria</taxon>
        <taxon>Pleuronectiformes</taxon>
        <taxon>Pleuronectoidei</taxon>
        <taxon>Cynoglossidae</taxon>
        <taxon>Cynoglossinae</taxon>
        <taxon>Cynoglossus</taxon>
    </lineage>
</organism>
<evidence type="ECO:0000259" key="2">
    <source>
        <dbReference type="SMART" id="SM01083"/>
    </source>
</evidence>
<evidence type="ECO:0000313" key="4">
    <source>
        <dbReference type="Proteomes" id="UP000265120"/>
    </source>
</evidence>
<dbReference type="AlphaFoldDB" id="A0A3P8WS32"/>
<reference evidence="3" key="3">
    <citation type="submission" date="2025-09" db="UniProtKB">
        <authorList>
            <consortium name="Ensembl"/>
        </authorList>
    </citation>
    <scope>IDENTIFICATION</scope>
</reference>
<dbReference type="FunCoup" id="A0A3P8WS32">
    <property type="interactions" value="552"/>
</dbReference>
<feature type="compositionally biased region" description="Basic and acidic residues" evidence="1">
    <location>
        <begin position="261"/>
        <end position="273"/>
    </location>
</feature>
<dbReference type="OMA" id="WYEELPK"/>
<name>A0A3P8WS32_CYNSE</name>
<reference evidence="3 4" key="1">
    <citation type="journal article" date="2014" name="Nat. Genet.">
        <title>Whole-genome sequence of a flatfish provides insights into ZW sex chromosome evolution and adaptation to a benthic lifestyle.</title>
        <authorList>
            <person name="Chen S."/>
            <person name="Zhang G."/>
            <person name="Shao C."/>
            <person name="Huang Q."/>
            <person name="Liu G."/>
            <person name="Zhang P."/>
            <person name="Song W."/>
            <person name="An N."/>
            <person name="Chalopin D."/>
            <person name="Volff J.N."/>
            <person name="Hong Y."/>
            <person name="Li Q."/>
            <person name="Sha Z."/>
            <person name="Zhou H."/>
            <person name="Xie M."/>
            <person name="Yu Q."/>
            <person name="Liu Y."/>
            <person name="Xiang H."/>
            <person name="Wang N."/>
            <person name="Wu K."/>
            <person name="Yang C."/>
            <person name="Zhou Q."/>
            <person name="Liao X."/>
            <person name="Yang L."/>
            <person name="Hu Q."/>
            <person name="Zhang J."/>
            <person name="Meng L."/>
            <person name="Jin L."/>
            <person name="Tian Y."/>
            <person name="Lian J."/>
            <person name="Yang J."/>
            <person name="Miao G."/>
            <person name="Liu S."/>
            <person name="Liang Z."/>
            <person name="Yan F."/>
            <person name="Li Y."/>
            <person name="Sun B."/>
            <person name="Zhang H."/>
            <person name="Zhang J."/>
            <person name="Zhu Y."/>
            <person name="Du M."/>
            <person name="Zhao Y."/>
            <person name="Schartl M."/>
            <person name="Tang Q."/>
            <person name="Wang J."/>
        </authorList>
    </citation>
    <scope>NUCLEOTIDE SEQUENCE</scope>
</reference>
<dbReference type="PANTHER" id="PTHR22093">
    <property type="entry name" value="LEUKOCYTE RECEPTOR CLUSTER LRC MEMBER 1"/>
    <property type="match status" value="1"/>
</dbReference>
<dbReference type="CTD" id="79165"/>
<sequence>MNILPKKSWHVRNKDNVARVRKDEAQAAEEEREAKRRVERAEQEARTEYLRRKVRGSFQSEGEKRNDDDEGPGGELQHLNLFPLEESSLKGNEEYLKEKKEEKEKQERAIGLLVSLGPQPGSEITPWYLKTNEEKGERKEKGIRNTISEEEREKKERKLKDSLDPLKVMKKALAVKDRMEHRSRKGEKRNRGEKRTSCGESSMEKLRAERLQREAEERRRAKALLDQRSGKGKETVKELNDRERPYNSAYFPQLARKRQRRDQDSWRDEILKS</sequence>
<feature type="compositionally biased region" description="Basic and acidic residues" evidence="1">
    <location>
        <begin position="32"/>
        <end position="51"/>
    </location>
</feature>
<feature type="region of interest" description="Disordered" evidence="1">
    <location>
        <begin position="113"/>
        <end position="273"/>
    </location>
</feature>
<dbReference type="KEGG" id="csem:103387853"/>
<dbReference type="InterPro" id="IPR039875">
    <property type="entry name" value="LENG1-like"/>
</dbReference>
<proteinExistence type="predicted"/>
<evidence type="ECO:0000256" key="1">
    <source>
        <dbReference type="SAM" id="MobiDB-lite"/>
    </source>
</evidence>
<keyword evidence="4" id="KW-1185">Reference proteome</keyword>
<feature type="region of interest" description="Disordered" evidence="1">
    <location>
        <begin position="1"/>
        <end position="79"/>
    </location>
</feature>
<feature type="compositionally biased region" description="Basic and acidic residues" evidence="1">
    <location>
        <begin position="189"/>
        <end position="245"/>
    </location>
</feature>
<dbReference type="OrthoDB" id="2159131at2759"/>
<dbReference type="SMART" id="SM01083">
    <property type="entry name" value="Cir_N"/>
    <property type="match status" value="1"/>
</dbReference>
<dbReference type="GeneID" id="103387853"/>
<reference evidence="3" key="2">
    <citation type="submission" date="2025-08" db="UniProtKB">
        <authorList>
            <consortium name="Ensembl"/>
        </authorList>
    </citation>
    <scope>IDENTIFICATION</scope>
</reference>
<dbReference type="STRING" id="244447.ENSCSEP00000029574"/>
<dbReference type="GeneTree" id="ENSGT00510000048131"/>
<feature type="domain" description="CBF1-interacting co-repressor CIR N-terminal" evidence="2">
    <location>
        <begin position="8"/>
        <end position="44"/>
    </location>
</feature>
<evidence type="ECO:0000313" key="3">
    <source>
        <dbReference type="Ensembl" id="ENSCSEP00000029574.1"/>
    </source>
</evidence>
<feature type="compositionally biased region" description="Basic and acidic residues" evidence="1">
    <location>
        <begin position="131"/>
        <end position="164"/>
    </location>
</feature>
<dbReference type="Proteomes" id="UP000265120">
    <property type="component" value="Chromosome 13"/>
</dbReference>
<accession>A0A3P8WS32</accession>
<feature type="compositionally biased region" description="Basic and acidic residues" evidence="1">
    <location>
        <begin position="12"/>
        <end position="25"/>
    </location>
</feature>
<protein>
    <submittedName>
        <fullName evidence="3">Leukocyte receptor cluster (LRC) member 1</fullName>
    </submittedName>
</protein>